<dbReference type="GO" id="GO:0006508">
    <property type="term" value="P:proteolysis"/>
    <property type="evidence" value="ECO:0007669"/>
    <property type="project" value="UniProtKB-KW"/>
</dbReference>
<evidence type="ECO:0000313" key="2">
    <source>
        <dbReference type="EMBL" id="ART64264.1"/>
    </source>
</evidence>
<dbReference type="InterPro" id="IPR007481">
    <property type="entry name" value="SspB"/>
</dbReference>
<feature type="region of interest" description="Disordered" evidence="1">
    <location>
        <begin position="99"/>
        <end position="164"/>
    </location>
</feature>
<dbReference type="Proteomes" id="UP000194457">
    <property type="component" value="Chromosome"/>
</dbReference>
<organism evidence="2 3">
    <name type="scientific">Kushneria marisflavi</name>
    <dbReference type="NCBI Taxonomy" id="157779"/>
    <lineage>
        <taxon>Bacteria</taxon>
        <taxon>Pseudomonadati</taxon>
        <taxon>Pseudomonadota</taxon>
        <taxon>Gammaproteobacteria</taxon>
        <taxon>Oceanospirillales</taxon>
        <taxon>Halomonadaceae</taxon>
        <taxon>Kushneria</taxon>
    </lineage>
</organism>
<evidence type="ECO:0000256" key="1">
    <source>
        <dbReference type="SAM" id="MobiDB-lite"/>
    </source>
</evidence>
<dbReference type="GO" id="GO:0005840">
    <property type="term" value="C:ribosome"/>
    <property type="evidence" value="ECO:0007669"/>
    <property type="project" value="TreeGrafter"/>
</dbReference>
<dbReference type="GO" id="GO:0005829">
    <property type="term" value="C:cytosol"/>
    <property type="evidence" value="ECO:0007669"/>
    <property type="project" value="TreeGrafter"/>
</dbReference>
<gene>
    <name evidence="2" type="ORF">B9H00_15400</name>
</gene>
<dbReference type="PANTHER" id="PTHR37486:SF1">
    <property type="entry name" value="STRINGENT STARVATION PROTEIN B"/>
    <property type="match status" value="1"/>
</dbReference>
<dbReference type="GO" id="GO:0045732">
    <property type="term" value="P:positive regulation of protein catabolic process"/>
    <property type="evidence" value="ECO:0007669"/>
    <property type="project" value="TreeGrafter"/>
</dbReference>
<dbReference type="Gene3D" id="2.30.30.220">
    <property type="entry name" value="SspB-like"/>
    <property type="match status" value="1"/>
</dbReference>
<dbReference type="RefSeq" id="WP_086901390.1">
    <property type="nucleotide sequence ID" value="NZ_CP021358.1"/>
</dbReference>
<dbReference type="InterPro" id="IPR036760">
    <property type="entry name" value="SspB-like_sf"/>
</dbReference>
<keyword evidence="2" id="KW-0645">Protease</keyword>
<dbReference type="OrthoDB" id="9797358at2"/>
<evidence type="ECO:0000313" key="3">
    <source>
        <dbReference type="Proteomes" id="UP000194457"/>
    </source>
</evidence>
<reference evidence="2 3" key="1">
    <citation type="submission" date="2017-05" db="EMBL/GenBank/DDBJ databases">
        <authorList>
            <person name="Song R."/>
            <person name="Chenine A.L."/>
            <person name="Ruprecht R.M."/>
        </authorList>
    </citation>
    <scope>NUCLEOTIDE SEQUENCE [LARGE SCALE GENOMIC DNA]</scope>
    <source>
        <strain evidence="2">SW32</strain>
    </source>
</reference>
<dbReference type="NCBIfam" id="NF008769">
    <property type="entry name" value="PRK11798.2-5"/>
    <property type="match status" value="1"/>
</dbReference>
<dbReference type="PANTHER" id="PTHR37486">
    <property type="entry name" value="STRINGENT STARVATION PROTEIN B"/>
    <property type="match status" value="1"/>
</dbReference>
<dbReference type="PIRSF" id="PIRSF005276">
    <property type="entry name" value="SspB"/>
    <property type="match status" value="1"/>
</dbReference>
<protein>
    <submittedName>
        <fullName evidence="2">ClpXP protease specificity-enhancing factor</fullName>
    </submittedName>
</protein>
<dbReference type="SUPFAM" id="SSF101738">
    <property type="entry name" value="SspB-like"/>
    <property type="match status" value="1"/>
</dbReference>
<dbReference type="Pfam" id="PF04386">
    <property type="entry name" value="SspB"/>
    <property type="match status" value="1"/>
</dbReference>
<sequence>MHSSRPYLIRALYQWLLDNDCTPYVVVDAERTGVVVPEQFVQNGQIVLNIGPGAVRELFMENDMVAFNARFGGQPMTVELPIDAIIAIYARENGVGMVFGQEPVMPDDASDSAEPDNDDLDERDSHLGAVARTDEDHGEGGNDDDDDDGGSRPPKGRPSLKVIK</sequence>
<dbReference type="EMBL" id="CP021358">
    <property type="protein sequence ID" value="ART64264.1"/>
    <property type="molecule type" value="Genomic_DNA"/>
</dbReference>
<dbReference type="KEGG" id="kma:B9H00_15400"/>
<name>A0A240US01_9GAMM</name>
<proteinExistence type="predicted"/>
<keyword evidence="2" id="KW-0378">Hydrolase</keyword>
<accession>A0A240US01</accession>
<dbReference type="GO" id="GO:0008233">
    <property type="term" value="F:peptidase activity"/>
    <property type="evidence" value="ECO:0007669"/>
    <property type="project" value="UniProtKB-KW"/>
</dbReference>
<dbReference type="NCBIfam" id="NF008763">
    <property type="entry name" value="PRK11798.1-2"/>
    <property type="match status" value="1"/>
</dbReference>
<dbReference type="AlphaFoldDB" id="A0A240US01"/>
<feature type="compositionally biased region" description="Acidic residues" evidence="1">
    <location>
        <begin position="108"/>
        <end position="122"/>
    </location>
</feature>
<keyword evidence="3" id="KW-1185">Reference proteome</keyword>